<feature type="region of interest" description="Disordered" evidence="3">
    <location>
        <begin position="130"/>
        <end position="150"/>
    </location>
</feature>
<evidence type="ECO:0000313" key="6">
    <source>
        <dbReference type="EMBL" id="TPX71939.1"/>
    </source>
</evidence>
<dbReference type="InterPro" id="IPR000726">
    <property type="entry name" value="Glyco_hydro_19_cat"/>
</dbReference>
<feature type="compositionally biased region" description="Pro residues" evidence="3">
    <location>
        <begin position="133"/>
        <end position="143"/>
    </location>
</feature>
<keyword evidence="2" id="KW-1015">Disulfide bond</keyword>
<dbReference type="GO" id="GO:0006952">
    <property type="term" value="P:defense response"/>
    <property type="evidence" value="ECO:0007669"/>
    <property type="project" value="UniProtKB-KW"/>
</dbReference>
<keyword evidence="4" id="KW-0732">Signal</keyword>
<dbReference type="Pfam" id="PF00182">
    <property type="entry name" value="Glyco_hydro_19"/>
    <property type="match status" value="1"/>
</dbReference>
<evidence type="ECO:0000256" key="3">
    <source>
        <dbReference type="SAM" id="MobiDB-lite"/>
    </source>
</evidence>
<evidence type="ECO:0000256" key="2">
    <source>
        <dbReference type="ARBA" id="ARBA00023157"/>
    </source>
</evidence>
<evidence type="ECO:0000259" key="5">
    <source>
        <dbReference type="Pfam" id="PF00182"/>
    </source>
</evidence>
<keyword evidence="1" id="KW-0611">Plant defense</keyword>
<dbReference type="EMBL" id="QEAP01000240">
    <property type="protein sequence ID" value="TPX71939.1"/>
    <property type="molecule type" value="Genomic_DNA"/>
</dbReference>
<dbReference type="Proteomes" id="UP000320333">
    <property type="component" value="Unassembled WGS sequence"/>
</dbReference>
<keyword evidence="7" id="KW-1185">Reference proteome</keyword>
<comment type="caution">
    <text evidence="6">The sequence shown here is derived from an EMBL/GenBank/DDBJ whole genome shotgun (WGS) entry which is preliminary data.</text>
</comment>
<dbReference type="GO" id="GO:0016998">
    <property type="term" value="P:cell wall macromolecule catabolic process"/>
    <property type="evidence" value="ECO:0007669"/>
    <property type="project" value="InterPro"/>
</dbReference>
<protein>
    <submittedName>
        <fullName evidence="6">Chitinase</fullName>
    </submittedName>
</protein>
<feature type="domain" description="Glycoside hydrolase family 19 catalytic" evidence="5">
    <location>
        <begin position="346"/>
        <end position="401"/>
    </location>
</feature>
<organism evidence="6 7">
    <name type="scientific">Chytriomyces confervae</name>
    <dbReference type="NCBI Taxonomy" id="246404"/>
    <lineage>
        <taxon>Eukaryota</taxon>
        <taxon>Fungi</taxon>
        <taxon>Fungi incertae sedis</taxon>
        <taxon>Chytridiomycota</taxon>
        <taxon>Chytridiomycota incertae sedis</taxon>
        <taxon>Chytridiomycetes</taxon>
        <taxon>Chytridiales</taxon>
        <taxon>Chytriomycetaceae</taxon>
        <taxon>Chytriomyces</taxon>
    </lineage>
</organism>
<feature type="signal peptide" evidence="4">
    <location>
        <begin position="1"/>
        <end position="18"/>
    </location>
</feature>
<dbReference type="AlphaFoldDB" id="A0A507F6M9"/>
<reference evidence="6 7" key="1">
    <citation type="journal article" date="2019" name="Sci. Rep.">
        <title>Comparative genomics of chytrid fungi reveal insights into the obligate biotrophic and pathogenic lifestyle of Synchytrium endobioticum.</title>
        <authorList>
            <person name="van de Vossenberg B.T.L.H."/>
            <person name="Warris S."/>
            <person name="Nguyen H.D.T."/>
            <person name="van Gent-Pelzer M.P.E."/>
            <person name="Joly D.L."/>
            <person name="van de Geest H.C."/>
            <person name="Bonants P.J.M."/>
            <person name="Smith D.S."/>
            <person name="Levesque C.A."/>
            <person name="van der Lee T.A.J."/>
        </authorList>
    </citation>
    <scope>NUCLEOTIDE SEQUENCE [LARGE SCALE GENOMIC DNA]</scope>
    <source>
        <strain evidence="6 7">CBS 675.73</strain>
    </source>
</reference>
<gene>
    <name evidence="6" type="ORF">CcCBS67573_g06050</name>
</gene>
<accession>A0A507F6M9</accession>
<sequence>MLSSKLILLLLAATQVFAMPTMPIAARDSPSARCGKSWTDANGKCGTACPSGENSQCTNGETCFRDLATTPCANTPAPTNSGSTGGSTRCGSSWANANGKCGKSCPSGQNTECTNGETCFRDLATTPCGSSPAPAPSSAPAPAPTGSGSTGGSIRCGSSWADANGKCGKSCPSGQSTECSNGETCFRDLATSSCGNTPAPSPVPTNTGSTGGSIRCGSSWADANGKCGKSCPSGQNTECSNGETCFRDLSTAGCSGTTPVPGPQPDPSSISSLVSESKLKSALQTCGISKTGLYEALVKGFTAPLASVQELALLLGNIAHESGAFVFVEEIACAGVTSPTASCPYGLYHGRGYIQLSWDYNYRAAASALNRPDIFSNPWVVQQDEATNWSTVQWYWTNSVQPALRANGYTLAASVRAINGQLECGGNPIAAKRIQFVHCFEQQLTGTQSAQTSC</sequence>
<dbReference type="Gene3D" id="1.10.530.10">
    <property type="match status" value="1"/>
</dbReference>
<dbReference type="PANTHER" id="PTHR22595:SF79">
    <property type="entry name" value="CHITINASE 12"/>
    <property type="match status" value="1"/>
</dbReference>
<proteinExistence type="predicted"/>
<dbReference type="OrthoDB" id="2146492at2759"/>
<evidence type="ECO:0000313" key="7">
    <source>
        <dbReference type="Proteomes" id="UP000320333"/>
    </source>
</evidence>
<dbReference type="GO" id="GO:0004568">
    <property type="term" value="F:chitinase activity"/>
    <property type="evidence" value="ECO:0007669"/>
    <property type="project" value="InterPro"/>
</dbReference>
<dbReference type="GO" id="GO:0006032">
    <property type="term" value="P:chitin catabolic process"/>
    <property type="evidence" value="ECO:0007669"/>
    <property type="project" value="InterPro"/>
</dbReference>
<feature type="chain" id="PRO_5021467599" evidence="4">
    <location>
        <begin position="19"/>
        <end position="454"/>
    </location>
</feature>
<dbReference type="InterPro" id="IPR023346">
    <property type="entry name" value="Lysozyme-like_dom_sf"/>
</dbReference>
<dbReference type="SUPFAM" id="SSF53955">
    <property type="entry name" value="Lysozyme-like"/>
    <property type="match status" value="1"/>
</dbReference>
<name>A0A507F6M9_9FUNG</name>
<evidence type="ECO:0000256" key="4">
    <source>
        <dbReference type="SAM" id="SignalP"/>
    </source>
</evidence>
<dbReference type="PANTHER" id="PTHR22595">
    <property type="entry name" value="CHITINASE-RELATED"/>
    <property type="match status" value="1"/>
</dbReference>
<dbReference type="CDD" id="cd00325">
    <property type="entry name" value="chitinase_GH19"/>
    <property type="match status" value="1"/>
</dbReference>
<evidence type="ECO:0000256" key="1">
    <source>
        <dbReference type="ARBA" id="ARBA00022821"/>
    </source>
</evidence>